<feature type="compositionally biased region" description="Basic residues" evidence="1">
    <location>
        <begin position="80"/>
        <end position="91"/>
    </location>
</feature>
<dbReference type="WBParaSite" id="Csp11.Scaffold629.g16625.t1">
    <property type="protein sequence ID" value="Csp11.Scaffold629.g16625.t1"/>
    <property type="gene ID" value="Csp11.Scaffold629.g16625"/>
</dbReference>
<protein>
    <submittedName>
        <fullName evidence="3">PH domain-containing protein</fullName>
    </submittedName>
</protein>
<accession>A0A1I7UAV6</accession>
<name>A0A1I7UAV6_9PELO</name>
<reference evidence="3" key="1">
    <citation type="submission" date="2016-11" db="UniProtKB">
        <authorList>
            <consortium name="WormBaseParasite"/>
        </authorList>
    </citation>
    <scope>IDENTIFICATION</scope>
</reference>
<evidence type="ECO:0000313" key="3">
    <source>
        <dbReference type="WBParaSite" id="Csp11.Scaffold629.g16625.t1"/>
    </source>
</evidence>
<dbReference type="AlphaFoldDB" id="A0A1I7UAV6"/>
<sequence length="101" mass="11654">MFCSSEAAVDMDSGRGDIRRLKDGPILKYTSGFFSSKWKTMHAVLFSDSRLVWFEQKHCSNPFIIPLPVIFFFFRSNTRSKVHSNPVKKKLQSAGEHSRRV</sequence>
<dbReference type="Proteomes" id="UP000095282">
    <property type="component" value="Unplaced"/>
</dbReference>
<organism evidence="2 3">
    <name type="scientific">Caenorhabditis tropicalis</name>
    <dbReference type="NCBI Taxonomy" id="1561998"/>
    <lineage>
        <taxon>Eukaryota</taxon>
        <taxon>Metazoa</taxon>
        <taxon>Ecdysozoa</taxon>
        <taxon>Nematoda</taxon>
        <taxon>Chromadorea</taxon>
        <taxon>Rhabditida</taxon>
        <taxon>Rhabditina</taxon>
        <taxon>Rhabditomorpha</taxon>
        <taxon>Rhabditoidea</taxon>
        <taxon>Rhabditidae</taxon>
        <taxon>Peloderinae</taxon>
        <taxon>Caenorhabditis</taxon>
    </lineage>
</organism>
<evidence type="ECO:0000256" key="1">
    <source>
        <dbReference type="SAM" id="MobiDB-lite"/>
    </source>
</evidence>
<feature type="region of interest" description="Disordered" evidence="1">
    <location>
        <begin position="80"/>
        <end position="101"/>
    </location>
</feature>
<proteinExistence type="predicted"/>
<keyword evidence="2" id="KW-1185">Reference proteome</keyword>
<evidence type="ECO:0000313" key="2">
    <source>
        <dbReference type="Proteomes" id="UP000095282"/>
    </source>
</evidence>